<evidence type="ECO:0000256" key="1">
    <source>
        <dbReference type="ARBA" id="ARBA00010409"/>
    </source>
</evidence>
<name>A0A6J3K437_9HYME</name>
<dbReference type="SUPFAM" id="SSF48371">
    <property type="entry name" value="ARM repeat"/>
    <property type="match status" value="1"/>
</dbReference>
<organism evidence="5 6">
    <name type="scientific">Bombus vosnesenskii</name>
    <dbReference type="NCBI Taxonomy" id="207650"/>
    <lineage>
        <taxon>Eukaryota</taxon>
        <taxon>Metazoa</taxon>
        <taxon>Ecdysozoa</taxon>
        <taxon>Arthropoda</taxon>
        <taxon>Hexapoda</taxon>
        <taxon>Insecta</taxon>
        <taxon>Pterygota</taxon>
        <taxon>Neoptera</taxon>
        <taxon>Endopterygota</taxon>
        <taxon>Hymenoptera</taxon>
        <taxon>Apocrita</taxon>
        <taxon>Aculeata</taxon>
        <taxon>Apoidea</taxon>
        <taxon>Anthophila</taxon>
        <taxon>Apidae</taxon>
        <taxon>Bombus</taxon>
        <taxon>Pyrobombus</taxon>
    </lineage>
</organism>
<evidence type="ECO:0000256" key="2">
    <source>
        <dbReference type="ARBA" id="ARBA00022694"/>
    </source>
</evidence>
<dbReference type="InterPro" id="IPR019442">
    <property type="entry name" value="THADA/TRM732_DUF2428"/>
</dbReference>
<dbReference type="InterPro" id="IPR056842">
    <property type="entry name" value="THADA-like_TPR_C"/>
</dbReference>
<dbReference type="Pfam" id="PF10350">
    <property type="entry name" value="DUF2428"/>
    <property type="match status" value="1"/>
</dbReference>
<dbReference type="PANTHER" id="PTHR14387:SF0">
    <property type="entry name" value="DUF2428 DOMAIN-CONTAINING PROTEIN"/>
    <property type="match status" value="1"/>
</dbReference>
<dbReference type="Pfam" id="PF25151">
    <property type="entry name" value="TPR_Trm732_C"/>
    <property type="match status" value="1"/>
</dbReference>
<evidence type="ECO:0000313" key="5">
    <source>
        <dbReference type="Proteomes" id="UP000504631"/>
    </source>
</evidence>
<dbReference type="GeneID" id="117232199"/>
<proteinExistence type="inferred from homology"/>
<evidence type="ECO:0000259" key="3">
    <source>
        <dbReference type="Pfam" id="PF10350"/>
    </source>
</evidence>
<gene>
    <name evidence="6" type="primary">LOC117232199</name>
</gene>
<evidence type="ECO:0000313" key="6">
    <source>
        <dbReference type="RefSeq" id="XP_033347300.1"/>
    </source>
</evidence>
<dbReference type="PANTHER" id="PTHR14387">
    <property type="entry name" value="THADA/DEATH RECEPTOR INTERACTING PROTEIN"/>
    <property type="match status" value="1"/>
</dbReference>
<feature type="domain" description="tRNA (32-2'-O)-methyltransferase regulator THADA-like C-terminal TPR repeats region" evidence="4">
    <location>
        <begin position="956"/>
        <end position="1116"/>
    </location>
</feature>
<dbReference type="GO" id="GO:0005829">
    <property type="term" value="C:cytosol"/>
    <property type="evidence" value="ECO:0007669"/>
    <property type="project" value="TreeGrafter"/>
</dbReference>
<accession>A0A6J3K437</accession>
<comment type="similarity">
    <text evidence="1">Belongs to the THADA family.</text>
</comment>
<dbReference type="InterPro" id="IPR016024">
    <property type="entry name" value="ARM-type_fold"/>
</dbReference>
<sequence length="1565" mass="183921">MCTKNMELNYVIKELQTCAEDTAIFRKLISFASSCKESWNDEHLKQWQPVYIHIIGAFASNTEIKRERTLLASHTFFALLSMQSNLVFLKETFTNLLSFKHNEVYIFNKKYNTVESGLFKLICAYGYLQVNCSKIYSNDICFLIFDVIFEHCIRYTKHSYFAYKILYMWLQRTINTTFWNTYSEVEQRLEAIIFSNWCNAINDISKQNSALIFNMYLKIMENKYNGYLEYLFKHCVNTISWQNELKYDILAEICEVLDKIKIITSYDFLFSLCTSLTKYYLRSAGTKVYLAIIKKLSENEWKEAFGDIMNYLFHHWESPENENHNALQLLYKHWLEPVVKKYRNLLPYLWNLITDIREHFLRSHLQKLACEMHIDLPQQARIECYINHNKEIIRLNGFAINCYQITRLYNENRDQLFTVQHFLWHNANSTTVYMRDGIVKYFKIFYTNVLKMCDNNSNSMQDVYYITHWLHEFFLDCFEIGSCYQRKILGLNLYRAILSFTNGFVTNKSNVENVLCISLVEKHLIITGNWKFTNRRSLFILLRLVLDSALDVKQLAASIILNYFNKDILSHVEKQILFHTALKNCNSSKFYEIESGAALMSILVKWLPLNILQDHKDYNDQLKYSDFLFNEATNQLMQMKEDVLKAVVQNKPFYGVMTALLNIAFQNGQESSNISSEFIEKILYLLEDATDFFLYIFSSKSKNTGIFYSISLKSKIYLALDEIVTEFVEYSSSFAEMGLAINEAIKNSEIDNINFDDLSLTPAHQVLISCIWMSLKVSCEIACEIGTLMYSDDTVKRSANVIITVLLRCRHKGVVEAAGTAIGQLTRCLCKEAKYSNLPKTHILRILENNFMDSLNITRRGAGLSIMFHRIVVSDNRRDRPLLHFAVQKLLDLLDNVSDENLKSIEFQHDSPWARRLYFLRALVADKEINAQLTPYMERISLTCFKYLESEIWTIRNASLQLFGSIVPRLIGQSYGDTLDFGNGYSINHFVTHYPLLADYAMKELHRFSFTFTRFSTALYLHSNIVHILILLSKFSCSACNLIDYSSQKYVSKVKYLLYMLIGNPIFYVRFLAAKAYAALTDFLQIQLELQKLKCDISSCQSVNLIHGYLLTMKFLKEKLSVEIESINVCSNVKRYADRGLEKSPEWLRFRKILRIWSNMSKGECSSQICYMIEMLFLQLKEFISDEISKEDIFIFNGNRFLLSSEKIKPGFFQFVDLSTKLYADYINRTNNVNIDILHKILYSPCIDQSISFLNHVSHSIPILEILLKRVLLNEYGCNELLLNAMINYILRTLKHWPLLDINELDITKIVEISFIEKLETVRYYNLWSLKCILIIFSRNEAMIDEVLSHTLKLSVHEEEHMRRIAVELMQFLVHRFAELTSKTKLSILHCCLILLKDEITEIREIIAENLRAHVLQTINTEYNALGHDELIYQRLLSEVMLEKLNFPTDNDMNLFFVKLFTHSIKYFDSNTTIENPFYHDDNPFYREESKFLNLCFYYMKRKEHSHDNYSTKDSTIGCDNETHESKYQLQRECYFDDMNLETILNTKYVNYLLMKQKIVIQNYS</sequence>
<keyword evidence="5" id="KW-1185">Reference proteome</keyword>
<dbReference type="Proteomes" id="UP000504631">
    <property type="component" value="Unplaced"/>
</dbReference>
<dbReference type="KEGG" id="bvk:117232199"/>
<keyword evidence="2" id="KW-0819">tRNA processing</keyword>
<dbReference type="GO" id="GO:0030488">
    <property type="term" value="P:tRNA methylation"/>
    <property type="evidence" value="ECO:0007669"/>
    <property type="project" value="TreeGrafter"/>
</dbReference>
<reference evidence="6" key="1">
    <citation type="submission" date="2025-08" db="UniProtKB">
        <authorList>
            <consortium name="RefSeq"/>
        </authorList>
    </citation>
    <scope>IDENTIFICATION</scope>
    <source>
        <tissue evidence="6">Muscle</tissue>
    </source>
</reference>
<protein>
    <submittedName>
        <fullName evidence="6">Uncharacterized protein LOC117232199 isoform X1</fullName>
    </submittedName>
</protein>
<evidence type="ECO:0000259" key="4">
    <source>
        <dbReference type="Pfam" id="PF25151"/>
    </source>
</evidence>
<dbReference type="RefSeq" id="XP_033347300.1">
    <property type="nucleotide sequence ID" value="XM_033491409.1"/>
</dbReference>
<dbReference type="InterPro" id="IPR051954">
    <property type="entry name" value="tRNA_methyltransferase_THADA"/>
</dbReference>
<feature type="domain" description="DUF2428" evidence="3">
    <location>
        <begin position="679"/>
        <end position="954"/>
    </location>
</feature>